<evidence type="ECO:0000256" key="5">
    <source>
        <dbReference type="ARBA" id="ARBA00023136"/>
    </source>
</evidence>
<dbReference type="GO" id="GO:0007040">
    <property type="term" value="P:lysosome organization"/>
    <property type="evidence" value="ECO:0007669"/>
    <property type="project" value="TreeGrafter"/>
</dbReference>
<comment type="similarity">
    <text evidence="6">Belongs to the battenin family.</text>
</comment>
<dbReference type="Proteomes" id="UP001196413">
    <property type="component" value="Unassembled WGS sequence"/>
</dbReference>
<evidence type="ECO:0000256" key="4">
    <source>
        <dbReference type="ARBA" id="ARBA00022989"/>
    </source>
</evidence>
<keyword evidence="4 6" id="KW-1133">Transmembrane helix</keyword>
<dbReference type="PRINTS" id="PR01315">
    <property type="entry name" value="BATTENIN"/>
</dbReference>
<evidence type="ECO:0000256" key="3">
    <source>
        <dbReference type="ARBA" id="ARBA00022692"/>
    </source>
</evidence>
<dbReference type="GO" id="GO:0005765">
    <property type="term" value="C:lysosomal membrane"/>
    <property type="evidence" value="ECO:0007669"/>
    <property type="project" value="UniProtKB-SubCell"/>
</dbReference>
<dbReference type="AlphaFoldDB" id="A0AAD5QKI5"/>
<evidence type="ECO:0000256" key="6">
    <source>
        <dbReference type="RuleBase" id="RU361113"/>
    </source>
</evidence>
<dbReference type="GO" id="GO:0012505">
    <property type="term" value="C:endomembrane system"/>
    <property type="evidence" value="ECO:0007669"/>
    <property type="project" value="UniProtKB-SubCell"/>
</dbReference>
<organism evidence="7 8">
    <name type="scientific">Parelaphostrongylus tenuis</name>
    <name type="common">Meningeal worm</name>
    <dbReference type="NCBI Taxonomy" id="148309"/>
    <lineage>
        <taxon>Eukaryota</taxon>
        <taxon>Metazoa</taxon>
        <taxon>Ecdysozoa</taxon>
        <taxon>Nematoda</taxon>
        <taxon>Chromadorea</taxon>
        <taxon>Rhabditida</taxon>
        <taxon>Rhabditina</taxon>
        <taxon>Rhabditomorpha</taxon>
        <taxon>Strongyloidea</taxon>
        <taxon>Metastrongylidae</taxon>
        <taxon>Parelaphostrongylus</taxon>
    </lineage>
</organism>
<comment type="caution">
    <text evidence="7">The sequence shown here is derived from an EMBL/GenBank/DDBJ whole genome shotgun (WGS) entry which is preliminary data.</text>
</comment>
<keyword evidence="6" id="KW-0458">Lysosome</keyword>
<keyword evidence="2" id="KW-0813">Transport</keyword>
<dbReference type="EMBL" id="JAHQIW010002475">
    <property type="protein sequence ID" value="KAJ1355408.1"/>
    <property type="molecule type" value="Genomic_DNA"/>
</dbReference>
<dbReference type="PANTHER" id="PTHR10981">
    <property type="entry name" value="BATTENIN"/>
    <property type="match status" value="1"/>
</dbReference>
<comment type="subcellular location">
    <subcellularLocation>
        <location evidence="1">Endomembrane system</location>
        <topology evidence="1">Multi-pass membrane protein</topology>
    </subcellularLocation>
    <subcellularLocation>
        <location evidence="6">Lysosome membrane</location>
        <topology evidence="6">Multi-pass membrane protein</topology>
    </subcellularLocation>
</comment>
<evidence type="ECO:0000313" key="8">
    <source>
        <dbReference type="Proteomes" id="UP001196413"/>
    </source>
</evidence>
<accession>A0AAD5QKI5</accession>
<evidence type="ECO:0000256" key="2">
    <source>
        <dbReference type="ARBA" id="ARBA00022448"/>
    </source>
</evidence>
<proteinExistence type="inferred from homology"/>
<evidence type="ECO:0000313" key="7">
    <source>
        <dbReference type="EMBL" id="KAJ1355408.1"/>
    </source>
</evidence>
<name>A0AAD5QKI5_PARTN</name>
<evidence type="ECO:0000256" key="1">
    <source>
        <dbReference type="ARBA" id="ARBA00004127"/>
    </source>
</evidence>
<dbReference type="Pfam" id="PF02487">
    <property type="entry name" value="CLN3"/>
    <property type="match status" value="1"/>
</dbReference>
<feature type="transmembrane region" description="Helical" evidence="6">
    <location>
        <begin position="82"/>
        <end position="102"/>
    </location>
</feature>
<keyword evidence="5 6" id="KW-0472">Membrane</keyword>
<gene>
    <name evidence="7" type="ORF">KIN20_012802</name>
</gene>
<reference evidence="7" key="1">
    <citation type="submission" date="2021-06" db="EMBL/GenBank/DDBJ databases">
        <title>Parelaphostrongylus tenuis whole genome reference sequence.</title>
        <authorList>
            <person name="Garwood T.J."/>
            <person name="Larsen P.A."/>
            <person name="Fountain-Jones N.M."/>
            <person name="Garbe J.R."/>
            <person name="Macchietto M.G."/>
            <person name="Kania S.A."/>
            <person name="Gerhold R.W."/>
            <person name="Richards J.E."/>
            <person name="Wolf T.M."/>
        </authorList>
    </citation>
    <scope>NUCLEOTIDE SEQUENCE</scope>
    <source>
        <strain evidence="7">MNPRO001-30</strain>
        <tissue evidence="7">Meninges</tissue>
    </source>
</reference>
<dbReference type="GO" id="GO:0051453">
    <property type="term" value="P:regulation of intracellular pH"/>
    <property type="evidence" value="ECO:0007669"/>
    <property type="project" value="TreeGrafter"/>
</dbReference>
<dbReference type="PANTHER" id="PTHR10981:SF0">
    <property type="entry name" value="BATTENIN"/>
    <property type="match status" value="1"/>
</dbReference>
<dbReference type="InterPro" id="IPR003492">
    <property type="entry name" value="Battenin_disease_Cln3"/>
</dbReference>
<sequence>MLPLALVEVADFVINQGLYELITFDCEHGFGASPGSQYKWFQVLYQVGSFVAKSSIKLIQFNMTALIFLLPLLQFLNMVTFIFNAIYAFVPHFGVVCALVLYTKVSSVAQHM</sequence>
<keyword evidence="8" id="KW-1185">Reference proteome</keyword>
<protein>
    <recommendedName>
        <fullName evidence="6">Battenin</fullName>
    </recommendedName>
</protein>
<comment type="caution">
    <text evidence="6">Lacks conserved residue(s) required for the propagation of feature annotation.</text>
</comment>
<keyword evidence="3 6" id="KW-0812">Transmembrane</keyword>